<evidence type="ECO:0000256" key="2">
    <source>
        <dbReference type="ARBA" id="ARBA00007656"/>
    </source>
</evidence>
<keyword evidence="12" id="KW-1185">Reference proteome</keyword>
<proteinExistence type="inferred from homology"/>
<dbReference type="GO" id="GO:0003755">
    <property type="term" value="F:peptidyl-prolyl cis-trans isomerase activity"/>
    <property type="evidence" value="ECO:0007669"/>
    <property type="project" value="UniProtKB-KW"/>
</dbReference>
<feature type="domain" description="PpiC" evidence="10">
    <location>
        <begin position="135"/>
        <end position="225"/>
    </location>
</feature>
<dbReference type="OrthoDB" id="14196at2"/>
<evidence type="ECO:0000256" key="3">
    <source>
        <dbReference type="ARBA" id="ARBA00013194"/>
    </source>
</evidence>
<evidence type="ECO:0000256" key="8">
    <source>
        <dbReference type="PROSITE-ProRule" id="PRU00278"/>
    </source>
</evidence>
<gene>
    <name evidence="11" type="ORF">SAMN05421742_101129</name>
</gene>
<evidence type="ECO:0000256" key="5">
    <source>
        <dbReference type="ARBA" id="ARBA00023110"/>
    </source>
</evidence>
<dbReference type="STRING" id="83401.SAMN05421742_101129"/>
<keyword evidence="8 11" id="KW-0413">Isomerase</keyword>
<dbReference type="PROSITE" id="PS50198">
    <property type="entry name" value="PPIC_PPIASE_2"/>
    <property type="match status" value="1"/>
</dbReference>
<keyword evidence="9" id="KW-0732">Signal</keyword>
<dbReference type="SUPFAM" id="SSF109998">
    <property type="entry name" value="Triger factor/SurA peptide-binding domain-like"/>
    <property type="match status" value="1"/>
</dbReference>
<sequence length="275" mass="30088">MPRSFRAVLLAGALALPLAAQPAGAEDDPVVARVNDSEVHLSDLEDLKGSLPQLQQVPMGQIYGDLLEQAIANTAVAEKALAEKVNEEPEVTERLAEIERQLAGRVWIDRQLEARITEEMIQERFEAYKKNNPPAPEVKARHILVETEADARALIEELNGGADFATLAEEHSTGPSASRGGDLGFFGQGEMVPEFAAAAFALEPGQFTGEPVKTQFGWHVIKVDERRMSEPPKLDNRLRARIKGELTGQVYRDVVAELVEAAKVERLDPPEGLAQ</sequence>
<accession>A0A1G7TX60</accession>
<name>A0A1G7TX60_9PROT</name>
<dbReference type="InterPro" id="IPR050245">
    <property type="entry name" value="PrsA_foldase"/>
</dbReference>
<evidence type="ECO:0000256" key="9">
    <source>
        <dbReference type="SAM" id="SignalP"/>
    </source>
</evidence>
<evidence type="ECO:0000313" key="12">
    <source>
        <dbReference type="Proteomes" id="UP000217076"/>
    </source>
</evidence>
<dbReference type="RefSeq" id="WP_092614003.1">
    <property type="nucleotide sequence ID" value="NZ_FNCV01000001.1"/>
</dbReference>
<dbReference type="Proteomes" id="UP000217076">
    <property type="component" value="Unassembled WGS sequence"/>
</dbReference>
<dbReference type="Gene3D" id="3.10.50.40">
    <property type="match status" value="1"/>
</dbReference>
<comment type="similarity">
    <text evidence="2">Belongs to the PpiC/parvulin rotamase family.</text>
</comment>
<organism evidence="11 12">
    <name type="scientific">Roseospirillum parvum</name>
    <dbReference type="NCBI Taxonomy" id="83401"/>
    <lineage>
        <taxon>Bacteria</taxon>
        <taxon>Pseudomonadati</taxon>
        <taxon>Pseudomonadota</taxon>
        <taxon>Alphaproteobacteria</taxon>
        <taxon>Rhodospirillales</taxon>
        <taxon>Rhodospirillaceae</taxon>
        <taxon>Roseospirillum</taxon>
    </lineage>
</organism>
<evidence type="ECO:0000259" key="10">
    <source>
        <dbReference type="PROSITE" id="PS50198"/>
    </source>
</evidence>
<dbReference type="SUPFAM" id="SSF54534">
    <property type="entry name" value="FKBP-like"/>
    <property type="match status" value="1"/>
</dbReference>
<evidence type="ECO:0000256" key="6">
    <source>
        <dbReference type="ARBA" id="ARBA00030642"/>
    </source>
</evidence>
<keyword evidence="5 8" id="KW-0697">Rotamase</keyword>
<dbReference type="InterPro" id="IPR027304">
    <property type="entry name" value="Trigger_fact/SurA_dom_sf"/>
</dbReference>
<dbReference type="EMBL" id="FNCV01000001">
    <property type="protein sequence ID" value="SDG39711.1"/>
    <property type="molecule type" value="Genomic_DNA"/>
</dbReference>
<dbReference type="PROSITE" id="PS01096">
    <property type="entry name" value="PPIC_PPIASE_1"/>
    <property type="match status" value="1"/>
</dbReference>
<evidence type="ECO:0000256" key="1">
    <source>
        <dbReference type="ARBA" id="ARBA00000971"/>
    </source>
</evidence>
<protein>
    <recommendedName>
        <fullName evidence="4">Parvulin-like PPIase</fullName>
        <ecNumber evidence="3">5.2.1.8</ecNumber>
    </recommendedName>
    <alternativeName>
        <fullName evidence="6">Peptidyl-prolyl cis-trans isomerase plp</fullName>
    </alternativeName>
    <alternativeName>
        <fullName evidence="7">Rotamase plp</fullName>
    </alternativeName>
</protein>
<comment type="catalytic activity">
    <reaction evidence="1">
        <text>[protein]-peptidylproline (omega=180) = [protein]-peptidylproline (omega=0)</text>
        <dbReference type="Rhea" id="RHEA:16237"/>
        <dbReference type="Rhea" id="RHEA-COMP:10747"/>
        <dbReference type="Rhea" id="RHEA-COMP:10748"/>
        <dbReference type="ChEBI" id="CHEBI:83833"/>
        <dbReference type="ChEBI" id="CHEBI:83834"/>
        <dbReference type="EC" id="5.2.1.8"/>
    </reaction>
</comment>
<dbReference type="PANTHER" id="PTHR47245:SF2">
    <property type="entry name" value="PEPTIDYL-PROLYL CIS-TRANS ISOMERASE HP_0175-RELATED"/>
    <property type="match status" value="1"/>
</dbReference>
<feature type="chain" id="PRO_5011512139" description="Parvulin-like PPIase" evidence="9">
    <location>
        <begin position="26"/>
        <end position="275"/>
    </location>
</feature>
<dbReference type="InterPro" id="IPR000297">
    <property type="entry name" value="PPIase_PpiC"/>
</dbReference>
<dbReference type="Pfam" id="PF00639">
    <property type="entry name" value="Rotamase"/>
    <property type="match status" value="1"/>
</dbReference>
<dbReference type="PANTHER" id="PTHR47245">
    <property type="entry name" value="PEPTIDYLPROLYL ISOMERASE"/>
    <property type="match status" value="1"/>
</dbReference>
<evidence type="ECO:0000256" key="4">
    <source>
        <dbReference type="ARBA" id="ARBA00018370"/>
    </source>
</evidence>
<dbReference type="EC" id="5.2.1.8" evidence="3"/>
<reference evidence="12" key="1">
    <citation type="submission" date="2016-10" db="EMBL/GenBank/DDBJ databases">
        <authorList>
            <person name="Varghese N."/>
            <person name="Submissions S."/>
        </authorList>
    </citation>
    <scope>NUCLEOTIDE SEQUENCE [LARGE SCALE GENOMIC DNA]</scope>
    <source>
        <strain evidence="12">930I</strain>
    </source>
</reference>
<evidence type="ECO:0000256" key="7">
    <source>
        <dbReference type="ARBA" id="ARBA00031484"/>
    </source>
</evidence>
<evidence type="ECO:0000313" key="11">
    <source>
        <dbReference type="EMBL" id="SDG39711.1"/>
    </source>
</evidence>
<feature type="signal peptide" evidence="9">
    <location>
        <begin position="1"/>
        <end position="25"/>
    </location>
</feature>
<dbReference type="AlphaFoldDB" id="A0A1G7TX60"/>
<dbReference type="InterPro" id="IPR046357">
    <property type="entry name" value="PPIase_dom_sf"/>
</dbReference>
<dbReference type="InterPro" id="IPR023058">
    <property type="entry name" value="PPIase_PpiC_CS"/>
</dbReference>